<sequence>MKNQLKIAFIAILSISIFSGCGLMDIISKQAHGIIVYGDQAQVETTMNEYKKEVKSSNTHAIKIVEVNNQKTLVMSKSTAEDLQKKELFYTVTSGDETELLKSLPTVTADTGIYFAKSAMNNFSLNNKALKYEGNTIIGEGRRYVDSFTIVDDTTFQTIQGTNKTMGILHFEKNPKEKTVDISKKVELFQLVSIK</sequence>
<keyword evidence="3" id="KW-1185">Reference proteome</keyword>
<protein>
    <recommendedName>
        <fullName evidence="4">Lipoprotein</fullName>
    </recommendedName>
</protein>
<dbReference type="Pfam" id="PF17294">
    <property type="entry name" value="Lipoprotein_22"/>
    <property type="match status" value="1"/>
</dbReference>
<keyword evidence="1" id="KW-0812">Transmembrane</keyword>
<dbReference type="PROSITE" id="PS51257">
    <property type="entry name" value="PROKAR_LIPOPROTEIN"/>
    <property type="match status" value="1"/>
</dbReference>
<accession>A0A917EPM7</accession>
<dbReference type="InterPro" id="IPR035253">
    <property type="entry name" value="Lipoprotein_22_bac"/>
</dbReference>
<comment type="caution">
    <text evidence="2">The sequence shown here is derived from an EMBL/GenBank/DDBJ whole genome shotgun (WGS) entry which is preliminary data.</text>
</comment>
<evidence type="ECO:0008006" key="4">
    <source>
        <dbReference type="Google" id="ProtNLM"/>
    </source>
</evidence>
<dbReference type="Proteomes" id="UP000605259">
    <property type="component" value="Unassembled WGS sequence"/>
</dbReference>
<feature type="transmembrane region" description="Helical" evidence="1">
    <location>
        <begin position="7"/>
        <end position="27"/>
    </location>
</feature>
<reference evidence="2" key="2">
    <citation type="submission" date="2020-09" db="EMBL/GenBank/DDBJ databases">
        <authorList>
            <person name="Sun Q."/>
            <person name="Zhou Y."/>
        </authorList>
    </citation>
    <scope>NUCLEOTIDE SEQUENCE</scope>
    <source>
        <strain evidence="2">CGMCC 1.12698</strain>
    </source>
</reference>
<proteinExistence type="predicted"/>
<evidence type="ECO:0000313" key="3">
    <source>
        <dbReference type="Proteomes" id="UP000605259"/>
    </source>
</evidence>
<name>A0A917EPM7_9BACI</name>
<dbReference type="RefSeq" id="WP_188388137.1">
    <property type="nucleotide sequence ID" value="NZ_BMFK01000001.1"/>
</dbReference>
<dbReference type="Gene3D" id="2.40.40.60">
    <property type="match status" value="1"/>
</dbReference>
<keyword evidence="1" id="KW-0472">Membrane</keyword>
<dbReference type="EMBL" id="BMFK01000001">
    <property type="protein sequence ID" value="GGE69264.1"/>
    <property type="molecule type" value="Genomic_DNA"/>
</dbReference>
<keyword evidence="1" id="KW-1133">Transmembrane helix</keyword>
<organism evidence="2 3">
    <name type="scientific">Priestia taiwanensis</name>
    <dbReference type="NCBI Taxonomy" id="1347902"/>
    <lineage>
        <taxon>Bacteria</taxon>
        <taxon>Bacillati</taxon>
        <taxon>Bacillota</taxon>
        <taxon>Bacilli</taxon>
        <taxon>Bacillales</taxon>
        <taxon>Bacillaceae</taxon>
        <taxon>Priestia</taxon>
    </lineage>
</organism>
<dbReference type="Gene3D" id="3.30.70.3060">
    <property type="match status" value="1"/>
</dbReference>
<reference evidence="2" key="1">
    <citation type="journal article" date="2014" name="Int. J. Syst. Evol. Microbiol.">
        <title>Complete genome sequence of Corynebacterium casei LMG S-19264T (=DSM 44701T), isolated from a smear-ripened cheese.</title>
        <authorList>
            <consortium name="US DOE Joint Genome Institute (JGI-PGF)"/>
            <person name="Walter F."/>
            <person name="Albersmeier A."/>
            <person name="Kalinowski J."/>
            <person name="Ruckert C."/>
        </authorList>
    </citation>
    <scope>NUCLEOTIDE SEQUENCE</scope>
    <source>
        <strain evidence="2">CGMCC 1.12698</strain>
    </source>
</reference>
<evidence type="ECO:0000256" key="1">
    <source>
        <dbReference type="SAM" id="Phobius"/>
    </source>
</evidence>
<dbReference type="AlphaFoldDB" id="A0A917EPM7"/>
<gene>
    <name evidence="2" type="ORF">GCM10007140_19140</name>
</gene>
<evidence type="ECO:0000313" key="2">
    <source>
        <dbReference type="EMBL" id="GGE69264.1"/>
    </source>
</evidence>